<feature type="compositionally biased region" description="Basic and acidic residues" evidence="5">
    <location>
        <begin position="28"/>
        <end position="43"/>
    </location>
</feature>
<comment type="caution">
    <text evidence="7">The sequence shown here is derived from an EMBL/GenBank/DDBJ whole genome shotgun (WGS) entry which is preliminary data.</text>
</comment>
<dbReference type="PANTHER" id="PTHR33823">
    <property type="entry name" value="RNA POLYMERASE-BINDING TRANSCRIPTION FACTOR DKSA-RELATED"/>
    <property type="match status" value="1"/>
</dbReference>
<keyword evidence="8" id="KW-1185">Reference proteome</keyword>
<feature type="domain" description="Zinc finger DksA/TraR C4-type" evidence="6">
    <location>
        <begin position="87"/>
        <end position="119"/>
    </location>
</feature>
<evidence type="ECO:0000256" key="3">
    <source>
        <dbReference type="ARBA" id="ARBA00022833"/>
    </source>
</evidence>
<dbReference type="PROSITE" id="PS51128">
    <property type="entry name" value="ZF_DKSA_2"/>
    <property type="match status" value="1"/>
</dbReference>
<dbReference type="PANTHER" id="PTHR33823:SF2">
    <property type="entry name" value="RNA POLYMERASE-BINDING TRANSCRIPTION FACTOR DKSA"/>
    <property type="match status" value="1"/>
</dbReference>
<dbReference type="GO" id="GO:0008270">
    <property type="term" value="F:zinc ion binding"/>
    <property type="evidence" value="ECO:0007669"/>
    <property type="project" value="UniProtKB-KW"/>
</dbReference>
<organism evidence="7 8">
    <name type="scientific">Cellulomonas chitinilytica</name>
    <dbReference type="NCBI Taxonomy" id="398759"/>
    <lineage>
        <taxon>Bacteria</taxon>
        <taxon>Bacillati</taxon>
        <taxon>Actinomycetota</taxon>
        <taxon>Actinomycetes</taxon>
        <taxon>Micrococcales</taxon>
        <taxon>Cellulomonadaceae</taxon>
        <taxon>Cellulomonas</taxon>
    </lineage>
</organism>
<gene>
    <name evidence="7" type="ORF">Cch01nite_13130</name>
</gene>
<dbReference type="Proteomes" id="UP000632740">
    <property type="component" value="Unassembled WGS sequence"/>
</dbReference>
<feature type="zinc finger region" description="dksA C4-type" evidence="4">
    <location>
        <begin position="92"/>
        <end position="116"/>
    </location>
</feature>
<dbReference type="AlphaFoldDB" id="A0A919U1Y1"/>
<evidence type="ECO:0000256" key="2">
    <source>
        <dbReference type="ARBA" id="ARBA00022771"/>
    </source>
</evidence>
<dbReference type="RefSeq" id="WP_203750252.1">
    <property type="nucleotide sequence ID" value="NZ_BONK01000004.1"/>
</dbReference>
<protein>
    <submittedName>
        <fullName evidence="7">DnaK suppressor protein</fullName>
    </submittedName>
</protein>
<feature type="region of interest" description="Disordered" evidence="5">
    <location>
        <begin position="26"/>
        <end position="62"/>
    </location>
</feature>
<dbReference type="InterPro" id="IPR000962">
    <property type="entry name" value="Znf_DskA_TraR"/>
</dbReference>
<accession>A0A919U1Y1</accession>
<evidence type="ECO:0000259" key="6">
    <source>
        <dbReference type="Pfam" id="PF01258"/>
    </source>
</evidence>
<evidence type="ECO:0000313" key="8">
    <source>
        <dbReference type="Proteomes" id="UP000632740"/>
    </source>
</evidence>
<dbReference type="EMBL" id="BONK01000004">
    <property type="protein sequence ID" value="GIG20589.1"/>
    <property type="molecule type" value="Genomic_DNA"/>
</dbReference>
<keyword evidence="3" id="KW-0862">Zinc</keyword>
<name>A0A919U1Y1_9CELL</name>
<keyword evidence="2" id="KW-0863">Zinc-finger</keyword>
<dbReference type="Gene3D" id="1.20.120.910">
    <property type="entry name" value="DksA, coiled-coil domain"/>
    <property type="match status" value="1"/>
</dbReference>
<proteinExistence type="predicted"/>
<reference evidence="7" key="1">
    <citation type="submission" date="2021-01" db="EMBL/GenBank/DDBJ databases">
        <title>Whole genome shotgun sequence of Cellulomonas chitinilytica NBRC 110799.</title>
        <authorList>
            <person name="Komaki H."/>
            <person name="Tamura T."/>
        </authorList>
    </citation>
    <scope>NUCLEOTIDE SEQUENCE</scope>
    <source>
        <strain evidence="7">NBRC 110799</strain>
    </source>
</reference>
<sequence length="119" mass="12440">MGPPHELDDEARTLLSGERAALEAGLADAEHAVDDVRRARSDADADDEHDPEGSTLSQQWSHTHGLVVSLRERLAENAAAVARLDAGTYGVCVRCGQPVGAARLGARPSAALCVACASR</sequence>
<evidence type="ECO:0000256" key="4">
    <source>
        <dbReference type="PROSITE-ProRule" id="PRU00510"/>
    </source>
</evidence>
<evidence type="ECO:0000256" key="1">
    <source>
        <dbReference type="ARBA" id="ARBA00022723"/>
    </source>
</evidence>
<keyword evidence="1" id="KW-0479">Metal-binding</keyword>
<dbReference type="Pfam" id="PF01258">
    <property type="entry name" value="zf-dskA_traR"/>
    <property type="match status" value="1"/>
</dbReference>
<dbReference type="SUPFAM" id="SSF57716">
    <property type="entry name" value="Glucocorticoid receptor-like (DNA-binding domain)"/>
    <property type="match status" value="1"/>
</dbReference>
<evidence type="ECO:0000313" key="7">
    <source>
        <dbReference type="EMBL" id="GIG20589.1"/>
    </source>
</evidence>
<evidence type="ECO:0000256" key="5">
    <source>
        <dbReference type="SAM" id="MobiDB-lite"/>
    </source>
</evidence>